<dbReference type="AlphaFoldDB" id="A0AA39MGY4"/>
<evidence type="ECO:0000313" key="2">
    <source>
        <dbReference type="Proteomes" id="UP001175226"/>
    </source>
</evidence>
<dbReference type="Proteomes" id="UP001175226">
    <property type="component" value="Unassembled WGS sequence"/>
</dbReference>
<evidence type="ECO:0000313" key="1">
    <source>
        <dbReference type="EMBL" id="KAK0433458.1"/>
    </source>
</evidence>
<protein>
    <submittedName>
        <fullName evidence="1">Uncharacterized protein</fullName>
    </submittedName>
</protein>
<proteinExistence type="predicted"/>
<sequence length="271" mass="30782">MAFFYPMIPREVIVAPGTSPYLTAEDIGPFRLRPPFHEMYVLADIQYTLVASIKRLGRLRGNAKIYVPMIRPGPPTILCQLAYQENSPLPGPEVDPEGWQQLPPALLKGTVFKDQEVEIQCTGYLYHDKSSYATLEGRLFHVHIAIVKCSDQQALDLLGTPSNVPMRLRWSVIGWKPDLPSYSSRNAIQDFGSYVWWNSGDQGTCRRLEGEIKLWEGLKLTCDFGNFKVQNKVRSLWSRRSRLAQFMLQVLDPYSVLLTTGLDETPFGQLS</sequence>
<accession>A0AA39MGY4</accession>
<keyword evidence="2" id="KW-1185">Reference proteome</keyword>
<name>A0AA39MGY4_9AGAR</name>
<reference evidence="1" key="1">
    <citation type="submission" date="2023-06" db="EMBL/GenBank/DDBJ databases">
        <authorList>
            <consortium name="Lawrence Berkeley National Laboratory"/>
            <person name="Ahrendt S."/>
            <person name="Sahu N."/>
            <person name="Indic B."/>
            <person name="Wong-Bajracharya J."/>
            <person name="Merenyi Z."/>
            <person name="Ke H.-M."/>
            <person name="Monk M."/>
            <person name="Kocsube S."/>
            <person name="Drula E."/>
            <person name="Lipzen A."/>
            <person name="Balint B."/>
            <person name="Henrissat B."/>
            <person name="Andreopoulos B."/>
            <person name="Martin F.M."/>
            <person name="Harder C.B."/>
            <person name="Rigling D."/>
            <person name="Ford K.L."/>
            <person name="Foster G.D."/>
            <person name="Pangilinan J."/>
            <person name="Papanicolaou A."/>
            <person name="Barry K."/>
            <person name="LaButti K."/>
            <person name="Viragh M."/>
            <person name="Koriabine M."/>
            <person name="Yan M."/>
            <person name="Riley R."/>
            <person name="Champramary S."/>
            <person name="Plett K.L."/>
            <person name="Tsai I.J."/>
            <person name="Slot J."/>
            <person name="Sipos G."/>
            <person name="Plett J."/>
            <person name="Nagy L.G."/>
            <person name="Grigoriev I.V."/>
        </authorList>
    </citation>
    <scope>NUCLEOTIDE SEQUENCE</scope>
    <source>
        <strain evidence="1">FPL87.14</strain>
    </source>
</reference>
<gene>
    <name evidence="1" type="ORF">EV421DRAFT_2023516</name>
</gene>
<organism evidence="1 2">
    <name type="scientific">Armillaria borealis</name>
    <dbReference type="NCBI Taxonomy" id="47425"/>
    <lineage>
        <taxon>Eukaryota</taxon>
        <taxon>Fungi</taxon>
        <taxon>Dikarya</taxon>
        <taxon>Basidiomycota</taxon>
        <taxon>Agaricomycotina</taxon>
        <taxon>Agaricomycetes</taxon>
        <taxon>Agaricomycetidae</taxon>
        <taxon>Agaricales</taxon>
        <taxon>Marasmiineae</taxon>
        <taxon>Physalacriaceae</taxon>
        <taxon>Armillaria</taxon>
    </lineage>
</organism>
<comment type="caution">
    <text evidence="1">The sequence shown here is derived from an EMBL/GenBank/DDBJ whole genome shotgun (WGS) entry which is preliminary data.</text>
</comment>
<dbReference type="EMBL" id="JAUEPT010000081">
    <property type="protein sequence ID" value="KAK0433458.1"/>
    <property type="molecule type" value="Genomic_DNA"/>
</dbReference>